<dbReference type="InterPro" id="IPR025475">
    <property type="entry name" value="DUF4326"/>
</dbReference>
<name>A0AB36RFW2_9HYPH</name>
<evidence type="ECO:0000313" key="2">
    <source>
        <dbReference type="EMBL" id="PAQ03703.1"/>
    </source>
</evidence>
<sequence length="124" mass="13803">MSEPVRVQLSRSKGWRMPENTVKVDRSSGFGNPFPIINGTSTTMGKTSDVWQVGTWEGPAMWFRDTKPEAVELAVQAFRAWVMHPAQESLLNKAKTSLRGKNLACWCKEGEPCHADVLLELANA</sequence>
<accession>A0AB36RFW2</accession>
<dbReference type="RefSeq" id="WP_095483276.1">
    <property type="nucleotide sequence ID" value="NZ_CP088151.1"/>
</dbReference>
<protein>
    <recommendedName>
        <fullName evidence="1">DUF4326 domain-containing protein</fullName>
    </recommendedName>
</protein>
<evidence type="ECO:0000259" key="1">
    <source>
        <dbReference type="Pfam" id="PF14216"/>
    </source>
</evidence>
<keyword evidence="3" id="KW-1185">Reference proteome</keyword>
<dbReference type="EMBL" id="NPKI01000008">
    <property type="protein sequence ID" value="PAQ03703.1"/>
    <property type="molecule type" value="Genomic_DNA"/>
</dbReference>
<feature type="domain" description="DUF4326" evidence="1">
    <location>
        <begin position="11"/>
        <end position="120"/>
    </location>
</feature>
<dbReference type="Pfam" id="PF14216">
    <property type="entry name" value="DUF4326"/>
    <property type="match status" value="1"/>
</dbReference>
<proteinExistence type="predicted"/>
<comment type="caution">
    <text evidence="2">The sequence shown here is derived from an EMBL/GenBank/DDBJ whole genome shotgun (WGS) entry which is preliminary data.</text>
</comment>
<gene>
    <name evidence="2" type="ORF">CIT25_04085</name>
</gene>
<evidence type="ECO:0000313" key="3">
    <source>
        <dbReference type="Proteomes" id="UP000216215"/>
    </source>
</evidence>
<organism evidence="2 3">
    <name type="scientific">Mesorhizobium mediterraneum</name>
    <dbReference type="NCBI Taxonomy" id="43617"/>
    <lineage>
        <taxon>Bacteria</taxon>
        <taxon>Pseudomonadati</taxon>
        <taxon>Pseudomonadota</taxon>
        <taxon>Alphaproteobacteria</taxon>
        <taxon>Hyphomicrobiales</taxon>
        <taxon>Phyllobacteriaceae</taxon>
        <taxon>Mesorhizobium</taxon>
    </lineage>
</organism>
<reference evidence="3" key="1">
    <citation type="submission" date="2017-08" db="EMBL/GenBank/DDBJ databases">
        <title>Mesorhizobium wenxinae sp. nov., a novel rhizobial species isolated from root nodules of chickpea (Cicer arietinum L.).</title>
        <authorList>
            <person name="Zhang J."/>
        </authorList>
    </citation>
    <scope>NUCLEOTIDE SEQUENCE [LARGE SCALE GENOMIC DNA]</scope>
    <source>
        <strain evidence="3">USDA 3392</strain>
    </source>
</reference>
<dbReference type="Proteomes" id="UP000216215">
    <property type="component" value="Unassembled WGS sequence"/>
</dbReference>
<dbReference type="AlphaFoldDB" id="A0AB36RFW2"/>